<dbReference type="InterPro" id="IPR040294">
    <property type="entry name" value="Nodulin-rel_1/2"/>
</dbReference>
<evidence type="ECO:0000313" key="2">
    <source>
        <dbReference type="EMBL" id="KAL3644586.1"/>
    </source>
</evidence>
<dbReference type="AlphaFoldDB" id="A0ABD3DQM6"/>
<dbReference type="Proteomes" id="UP001632038">
    <property type="component" value="Unassembled WGS sequence"/>
</dbReference>
<evidence type="ECO:0000256" key="1">
    <source>
        <dbReference type="SAM" id="MobiDB-lite"/>
    </source>
</evidence>
<dbReference type="PANTHER" id="PTHR35098">
    <property type="entry name" value="EXPRESSED PROTEIN"/>
    <property type="match status" value="1"/>
</dbReference>
<name>A0ABD3DQM6_9LAMI</name>
<dbReference type="EMBL" id="JAVIJP010000013">
    <property type="protein sequence ID" value="KAL3644586.1"/>
    <property type="molecule type" value="Genomic_DNA"/>
</dbReference>
<dbReference type="PANTHER" id="PTHR35098:SF1">
    <property type="entry name" value="NODULIN-RELATED PROTEIN 2"/>
    <property type="match status" value="1"/>
</dbReference>
<proteinExistence type="predicted"/>
<comment type="caution">
    <text evidence="2">The sequence shown here is derived from an EMBL/GenBank/DDBJ whole genome shotgun (WGS) entry which is preliminary data.</text>
</comment>
<feature type="region of interest" description="Disordered" evidence="1">
    <location>
        <begin position="1"/>
        <end position="35"/>
    </location>
</feature>
<protein>
    <submittedName>
        <fullName evidence="2">Uncharacterized protein</fullName>
    </submittedName>
</protein>
<organism evidence="2 3">
    <name type="scientific">Castilleja foliolosa</name>
    <dbReference type="NCBI Taxonomy" id="1961234"/>
    <lineage>
        <taxon>Eukaryota</taxon>
        <taxon>Viridiplantae</taxon>
        <taxon>Streptophyta</taxon>
        <taxon>Embryophyta</taxon>
        <taxon>Tracheophyta</taxon>
        <taxon>Spermatophyta</taxon>
        <taxon>Magnoliopsida</taxon>
        <taxon>eudicotyledons</taxon>
        <taxon>Gunneridae</taxon>
        <taxon>Pentapetalae</taxon>
        <taxon>asterids</taxon>
        <taxon>lamiids</taxon>
        <taxon>Lamiales</taxon>
        <taxon>Orobanchaceae</taxon>
        <taxon>Pedicularideae</taxon>
        <taxon>Castillejinae</taxon>
        <taxon>Castilleja</taxon>
    </lineage>
</organism>
<sequence>MDFLSNLTKKDEPKPNPAAGDPNNPDNQLHSTKSDLIHSAKVVADVAQAHLRHEPEKYNKAEVAGATADLLNAASEYGKLDEKGVGKYVDKAEDYLRHLNGGSHADGKPGDHKK</sequence>
<feature type="compositionally biased region" description="Low complexity" evidence="1">
    <location>
        <begin position="17"/>
        <end position="27"/>
    </location>
</feature>
<evidence type="ECO:0000313" key="3">
    <source>
        <dbReference type="Proteomes" id="UP001632038"/>
    </source>
</evidence>
<reference evidence="3" key="1">
    <citation type="journal article" date="2024" name="IScience">
        <title>Strigolactones Initiate the Formation of Haustorium-like Structures in Castilleja.</title>
        <authorList>
            <person name="Buerger M."/>
            <person name="Peterson D."/>
            <person name="Chory J."/>
        </authorList>
    </citation>
    <scope>NUCLEOTIDE SEQUENCE [LARGE SCALE GENOMIC DNA]</scope>
</reference>
<accession>A0ABD3DQM6</accession>
<keyword evidence="3" id="KW-1185">Reference proteome</keyword>
<gene>
    <name evidence="2" type="ORF">CASFOL_009766</name>
</gene>